<dbReference type="EMBL" id="CP055153">
    <property type="protein sequence ID" value="QMU30230.1"/>
    <property type="molecule type" value="Genomic_DNA"/>
</dbReference>
<evidence type="ECO:0000259" key="3">
    <source>
        <dbReference type="PROSITE" id="PS01031"/>
    </source>
</evidence>
<dbReference type="RefSeq" id="WP_182412685.1">
    <property type="nucleotide sequence ID" value="NZ_CP055153.1"/>
</dbReference>
<dbReference type="InterPro" id="IPR002068">
    <property type="entry name" value="A-crystallin/Hsp20_dom"/>
</dbReference>
<dbReference type="InterPro" id="IPR008978">
    <property type="entry name" value="HSP20-like_chaperone"/>
</dbReference>
<reference evidence="4 5" key="1">
    <citation type="submission" date="2020-08" db="EMBL/GenBank/DDBJ databases">
        <title>Adhaeribacter dokdonensis sp. nov., isolated from the rhizosphere of Elymus tsukushiensis, a plant native to the Dokdo Islands, Republic of Korea.</title>
        <authorList>
            <person name="Ghim S.Y."/>
        </authorList>
    </citation>
    <scope>NUCLEOTIDE SEQUENCE [LARGE SCALE GENOMIC DNA]</scope>
    <source>
        <strain evidence="4 5">KUDC8001</strain>
    </source>
</reference>
<dbReference type="PROSITE" id="PS01031">
    <property type="entry name" value="SHSP"/>
    <property type="match status" value="1"/>
</dbReference>
<protein>
    <submittedName>
        <fullName evidence="4">Hsp20/alpha crystallin family protein</fullName>
    </submittedName>
</protein>
<dbReference type="InterPro" id="IPR031107">
    <property type="entry name" value="Small_HSP"/>
</dbReference>
<sequence>MTITKYNGYLTDKMPQTFSTMLDRFFNETVNNRRQLADFTPHVDAFETETQYEFNVSLPGLSKEDITIDFQEGKLTIAGERKFNKEEESQNKKYHLLETQYGSFSRTFFLPDNVNPAQIDAHFENGILHVTVPKDEQKVKKHQIQIK</sequence>
<dbReference type="AlphaFoldDB" id="A0A7L7LBM1"/>
<comment type="similarity">
    <text evidence="1 2">Belongs to the small heat shock protein (HSP20) family.</text>
</comment>
<proteinExistence type="inferred from homology"/>
<keyword evidence="5" id="KW-1185">Reference proteome</keyword>
<dbReference type="Pfam" id="PF00011">
    <property type="entry name" value="HSP20"/>
    <property type="match status" value="1"/>
</dbReference>
<evidence type="ECO:0000313" key="5">
    <source>
        <dbReference type="Proteomes" id="UP000514509"/>
    </source>
</evidence>
<organism evidence="4 5">
    <name type="scientific">Adhaeribacter radiodurans</name>
    <dbReference type="NCBI Taxonomy" id="2745197"/>
    <lineage>
        <taxon>Bacteria</taxon>
        <taxon>Pseudomonadati</taxon>
        <taxon>Bacteroidota</taxon>
        <taxon>Cytophagia</taxon>
        <taxon>Cytophagales</taxon>
        <taxon>Hymenobacteraceae</taxon>
        <taxon>Adhaeribacter</taxon>
    </lineage>
</organism>
<evidence type="ECO:0000256" key="2">
    <source>
        <dbReference type="RuleBase" id="RU003616"/>
    </source>
</evidence>
<accession>A0A7L7LBM1</accession>
<dbReference type="SUPFAM" id="SSF49764">
    <property type="entry name" value="HSP20-like chaperones"/>
    <property type="match status" value="1"/>
</dbReference>
<evidence type="ECO:0000256" key="1">
    <source>
        <dbReference type="PROSITE-ProRule" id="PRU00285"/>
    </source>
</evidence>
<name>A0A7L7LBM1_9BACT</name>
<dbReference type="Gene3D" id="2.60.40.790">
    <property type="match status" value="1"/>
</dbReference>
<dbReference type="Proteomes" id="UP000514509">
    <property type="component" value="Chromosome"/>
</dbReference>
<gene>
    <name evidence="4" type="ORF">HUW48_20320</name>
</gene>
<dbReference type="PANTHER" id="PTHR11527">
    <property type="entry name" value="HEAT-SHOCK PROTEIN 20 FAMILY MEMBER"/>
    <property type="match status" value="1"/>
</dbReference>
<dbReference type="CDD" id="cd06464">
    <property type="entry name" value="ACD_sHsps-like"/>
    <property type="match status" value="1"/>
</dbReference>
<dbReference type="KEGG" id="add:HUW48_20320"/>
<feature type="domain" description="SHSP" evidence="3">
    <location>
        <begin position="34"/>
        <end position="147"/>
    </location>
</feature>
<evidence type="ECO:0000313" key="4">
    <source>
        <dbReference type="EMBL" id="QMU30230.1"/>
    </source>
</evidence>